<feature type="transmembrane region" description="Helical" evidence="6">
    <location>
        <begin position="121"/>
        <end position="147"/>
    </location>
</feature>
<dbReference type="GO" id="GO:0016020">
    <property type="term" value="C:membrane"/>
    <property type="evidence" value="ECO:0007669"/>
    <property type="project" value="UniProtKB-SubCell"/>
</dbReference>
<keyword evidence="8" id="KW-1185">Reference proteome</keyword>
<gene>
    <name evidence="7" type="ORF">B0T26DRAFT_733356</name>
</gene>
<comment type="subcellular location">
    <subcellularLocation>
        <location evidence="1">Membrane</location>
        <topology evidence="1">Multi-pass membrane protein</topology>
    </subcellularLocation>
</comment>
<feature type="transmembrane region" description="Helical" evidence="6">
    <location>
        <begin position="21"/>
        <end position="43"/>
    </location>
</feature>
<dbReference type="GeneID" id="85326416"/>
<protein>
    <submittedName>
        <fullName evidence="7">Uncharacterized protein</fullName>
    </submittedName>
</protein>
<keyword evidence="2 6" id="KW-0812">Transmembrane</keyword>
<evidence type="ECO:0000256" key="5">
    <source>
        <dbReference type="SAM" id="MobiDB-lite"/>
    </source>
</evidence>
<evidence type="ECO:0000313" key="7">
    <source>
        <dbReference type="EMBL" id="KAK0703948.1"/>
    </source>
</evidence>
<feature type="compositionally biased region" description="Polar residues" evidence="5">
    <location>
        <begin position="337"/>
        <end position="349"/>
    </location>
</feature>
<dbReference type="EMBL" id="JAUIRO010000008">
    <property type="protein sequence ID" value="KAK0703948.1"/>
    <property type="molecule type" value="Genomic_DNA"/>
</dbReference>
<dbReference type="PANTHER" id="PTHR23507:SF1">
    <property type="entry name" value="FI18259P1-RELATED"/>
    <property type="match status" value="1"/>
</dbReference>
<evidence type="ECO:0000256" key="6">
    <source>
        <dbReference type="SAM" id="Phobius"/>
    </source>
</evidence>
<reference evidence="7" key="1">
    <citation type="submission" date="2023-06" db="EMBL/GenBank/DDBJ databases">
        <title>Genome-scale phylogeny and comparative genomics of the fungal order Sordariales.</title>
        <authorList>
            <consortium name="Lawrence Berkeley National Laboratory"/>
            <person name="Hensen N."/>
            <person name="Bonometti L."/>
            <person name="Westerberg I."/>
            <person name="Brannstrom I.O."/>
            <person name="Guillou S."/>
            <person name="Cros-Aarteil S."/>
            <person name="Calhoun S."/>
            <person name="Haridas S."/>
            <person name="Kuo A."/>
            <person name="Mondo S."/>
            <person name="Pangilinan J."/>
            <person name="Riley R."/>
            <person name="LaButti K."/>
            <person name="Andreopoulos B."/>
            <person name="Lipzen A."/>
            <person name="Chen C."/>
            <person name="Yanf M."/>
            <person name="Daum C."/>
            <person name="Ng V."/>
            <person name="Clum A."/>
            <person name="Steindorff A."/>
            <person name="Ohm R."/>
            <person name="Martin F."/>
            <person name="Silar P."/>
            <person name="Natvig D."/>
            <person name="Lalanne C."/>
            <person name="Gautier V."/>
            <person name="Ament-velasquez S.L."/>
            <person name="Kruys A."/>
            <person name="Hutchinson M.I."/>
            <person name="Powell A.J."/>
            <person name="Barry K."/>
            <person name="Miller A.N."/>
            <person name="Grigoriev I.V."/>
            <person name="Debuchy R."/>
            <person name="Gladieux P."/>
            <person name="Thoren M.H."/>
            <person name="Johannesson H."/>
        </authorList>
    </citation>
    <scope>NUCLEOTIDE SEQUENCE</scope>
    <source>
        <strain evidence="7">SMH2392-1A</strain>
    </source>
</reference>
<evidence type="ECO:0000256" key="4">
    <source>
        <dbReference type="ARBA" id="ARBA00023136"/>
    </source>
</evidence>
<feature type="transmembrane region" description="Helical" evidence="6">
    <location>
        <begin position="167"/>
        <end position="185"/>
    </location>
</feature>
<evidence type="ECO:0000313" key="8">
    <source>
        <dbReference type="Proteomes" id="UP001172101"/>
    </source>
</evidence>
<sequence>MVLTTTAAAGQTSPGSSRSNAIFLLDALLPSLAGISANMIVGWCMATLGPWKCLWLGLVFTILGTLLLLPQAWQSKHGSPNTQMCICAAAIDVFKSGYSLLISIFQLEAHCTLVPHNRRRLAIFVLLPSLFSNAMSFSISTLSRLYIPPRFDLSVGDASRILGWAEIPTFVIIFITTLSTMLKAVPRRASPALSAGESGADVKRDIVKVALCLLAGLIGSVLLASATTVTMFAAGLVAVFPSVWYTCFTRSILTTIGKAESATMDLLLLDQVLEAFGRVVFVKVIEYLFHRGLKYGWPLSSPYWGVSIMCLLALCFTIWARFALGDQAAEEGPVDESGTSNDTDPTESSPLIVPDRED</sequence>
<dbReference type="RefSeq" id="XP_060290807.1">
    <property type="nucleotide sequence ID" value="XM_060443146.1"/>
</dbReference>
<dbReference type="Proteomes" id="UP001172101">
    <property type="component" value="Unassembled WGS sequence"/>
</dbReference>
<dbReference type="GO" id="GO:0022857">
    <property type="term" value="F:transmembrane transporter activity"/>
    <property type="evidence" value="ECO:0007669"/>
    <property type="project" value="TreeGrafter"/>
</dbReference>
<evidence type="ECO:0000256" key="2">
    <source>
        <dbReference type="ARBA" id="ARBA00022692"/>
    </source>
</evidence>
<evidence type="ECO:0000256" key="3">
    <source>
        <dbReference type="ARBA" id="ARBA00022989"/>
    </source>
</evidence>
<feature type="region of interest" description="Disordered" evidence="5">
    <location>
        <begin position="331"/>
        <end position="358"/>
    </location>
</feature>
<feature type="transmembrane region" description="Helical" evidence="6">
    <location>
        <begin position="301"/>
        <end position="320"/>
    </location>
</feature>
<feature type="transmembrane region" description="Helical" evidence="6">
    <location>
        <begin position="206"/>
        <end position="226"/>
    </location>
</feature>
<organism evidence="7 8">
    <name type="scientific">Lasiosphaeria miniovina</name>
    <dbReference type="NCBI Taxonomy" id="1954250"/>
    <lineage>
        <taxon>Eukaryota</taxon>
        <taxon>Fungi</taxon>
        <taxon>Dikarya</taxon>
        <taxon>Ascomycota</taxon>
        <taxon>Pezizomycotina</taxon>
        <taxon>Sordariomycetes</taxon>
        <taxon>Sordariomycetidae</taxon>
        <taxon>Sordariales</taxon>
        <taxon>Lasiosphaeriaceae</taxon>
        <taxon>Lasiosphaeria</taxon>
    </lineage>
</organism>
<keyword evidence="3 6" id="KW-1133">Transmembrane helix</keyword>
<comment type="caution">
    <text evidence="7">The sequence shown here is derived from an EMBL/GenBank/DDBJ whole genome shotgun (WGS) entry which is preliminary data.</text>
</comment>
<dbReference type="AlphaFoldDB" id="A0AA39ZUL4"/>
<keyword evidence="4 6" id="KW-0472">Membrane</keyword>
<proteinExistence type="predicted"/>
<feature type="transmembrane region" description="Helical" evidence="6">
    <location>
        <begin position="49"/>
        <end position="69"/>
    </location>
</feature>
<name>A0AA39ZUL4_9PEZI</name>
<accession>A0AA39ZUL4</accession>
<evidence type="ECO:0000256" key="1">
    <source>
        <dbReference type="ARBA" id="ARBA00004141"/>
    </source>
</evidence>
<dbReference type="PANTHER" id="PTHR23507">
    <property type="entry name" value="ZGC:174356"/>
    <property type="match status" value="1"/>
</dbReference>